<sequence length="297" mass="34129">MCFLNLYNIYKYRVNKKLSSIINELPFQDNDLLKAMKYSMFSGGKRLRPCLVYGIGKMFKVNMTTLDIISSAIECIHIYSLIHDDLPCMDNDDFRRGRQSCHIKYTEYTALLAGNALHALAFNILSKNCMPGVSDQKRINMIHELSNSIGSTGMCIGQMLDLEKITKFNLSQLKITNLYKTAFLIRLSVRLAYFAAHNFSTIILSYLDVFSISFGLAFQMQDDILDMHKDVLKREYRIEKHNSLKNITVPLKVNLDVLKDQVNKLCDKSFLALNNLQKIGFNITFLKSLIQFSIKDN</sequence>
<dbReference type="OrthoDB" id="9805316at2"/>
<dbReference type="GO" id="GO:0004659">
    <property type="term" value="F:prenyltransferase activity"/>
    <property type="evidence" value="ECO:0007669"/>
    <property type="project" value="InterPro"/>
</dbReference>
<dbReference type="PANTHER" id="PTHR43281">
    <property type="entry name" value="FARNESYL DIPHOSPHATE SYNTHASE"/>
    <property type="match status" value="1"/>
</dbReference>
<name>A0A4D6XW70_9GAMM</name>
<dbReference type="GO" id="GO:0008654">
    <property type="term" value="P:phospholipid biosynthetic process"/>
    <property type="evidence" value="ECO:0007669"/>
    <property type="project" value="UniProtKB-ARBA"/>
</dbReference>
<proteinExistence type="inferred from homology"/>
<comment type="similarity">
    <text evidence="2 7">Belongs to the FPP/GGPP synthase family.</text>
</comment>
<evidence type="ECO:0000256" key="3">
    <source>
        <dbReference type="ARBA" id="ARBA00022679"/>
    </source>
</evidence>
<dbReference type="InterPro" id="IPR033749">
    <property type="entry name" value="Polyprenyl_synt_CS"/>
</dbReference>
<dbReference type="InterPro" id="IPR000092">
    <property type="entry name" value="Polyprenyl_synt"/>
</dbReference>
<reference evidence="8 9" key="2">
    <citation type="submission" date="2019-05" db="EMBL/GenBank/DDBJ databases">
        <title>Genome evolution of the obligate endosymbiont Buchnera aphidicola.</title>
        <authorList>
            <person name="Moran N.A."/>
        </authorList>
    </citation>
    <scope>NUCLEOTIDE SEQUENCE [LARGE SCALE GENOMIC DNA]</scope>
    <source>
        <strain evidence="8 9">Hta</strain>
    </source>
</reference>
<evidence type="ECO:0000256" key="4">
    <source>
        <dbReference type="ARBA" id="ARBA00022723"/>
    </source>
</evidence>
<keyword evidence="6" id="KW-0414">Isoprene biosynthesis</keyword>
<evidence type="ECO:0000313" key="9">
    <source>
        <dbReference type="Proteomes" id="UP000298773"/>
    </source>
</evidence>
<keyword evidence="3 7" id="KW-0808">Transferase</keyword>
<keyword evidence="5" id="KW-0460">Magnesium</keyword>
<organism evidence="8 9">
    <name type="scientific">Buchnera aphidicola</name>
    <name type="common">Hyadaphis tataricae</name>
    <dbReference type="NCBI Taxonomy" id="1241859"/>
    <lineage>
        <taxon>Bacteria</taxon>
        <taxon>Pseudomonadati</taxon>
        <taxon>Pseudomonadota</taxon>
        <taxon>Gammaproteobacteria</taxon>
        <taxon>Enterobacterales</taxon>
        <taxon>Erwiniaceae</taxon>
        <taxon>Buchnera</taxon>
    </lineage>
</organism>
<keyword evidence="4" id="KW-0479">Metal-binding</keyword>
<dbReference type="SFLD" id="SFLDG01017">
    <property type="entry name" value="Polyprenyl_Transferase_Like"/>
    <property type="match status" value="1"/>
</dbReference>
<protein>
    <submittedName>
        <fullName evidence="8">(2E,6E)-farnesyl diphosphate synthase</fullName>
    </submittedName>
</protein>
<dbReference type="Proteomes" id="UP000298773">
    <property type="component" value="Chromosome"/>
</dbReference>
<evidence type="ECO:0000313" key="8">
    <source>
        <dbReference type="EMBL" id="QCI21746.1"/>
    </source>
</evidence>
<evidence type="ECO:0000256" key="1">
    <source>
        <dbReference type="ARBA" id="ARBA00001946"/>
    </source>
</evidence>
<dbReference type="Pfam" id="PF00348">
    <property type="entry name" value="polyprenyl_synt"/>
    <property type="match status" value="1"/>
</dbReference>
<evidence type="ECO:0000256" key="6">
    <source>
        <dbReference type="ARBA" id="ARBA00023229"/>
    </source>
</evidence>
<dbReference type="PROSITE" id="PS00444">
    <property type="entry name" value="POLYPRENYL_SYNTHASE_2"/>
    <property type="match status" value="1"/>
</dbReference>
<dbReference type="InterPro" id="IPR008949">
    <property type="entry name" value="Isoprenoid_synthase_dom_sf"/>
</dbReference>
<dbReference type="RefSeq" id="WP_158356716.1">
    <property type="nucleotide sequence ID" value="NZ_CP034873.1"/>
</dbReference>
<dbReference type="SFLD" id="SFLDS00005">
    <property type="entry name" value="Isoprenoid_Synthase_Type_I"/>
    <property type="match status" value="1"/>
</dbReference>
<dbReference type="GO" id="GO:0046872">
    <property type="term" value="F:metal ion binding"/>
    <property type="evidence" value="ECO:0007669"/>
    <property type="project" value="UniProtKB-KW"/>
</dbReference>
<evidence type="ECO:0000256" key="5">
    <source>
        <dbReference type="ARBA" id="ARBA00022842"/>
    </source>
</evidence>
<dbReference type="Gene3D" id="1.10.600.10">
    <property type="entry name" value="Farnesyl Diphosphate Synthase"/>
    <property type="match status" value="1"/>
</dbReference>
<evidence type="ECO:0000256" key="2">
    <source>
        <dbReference type="ARBA" id="ARBA00006706"/>
    </source>
</evidence>
<dbReference type="FunFam" id="1.10.600.10:FF:000001">
    <property type="entry name" value="Geranylgeranyl diphosphate synthase"/>
    <property type="match status" value="1"/>
</dbReference>
<dbReference type="PROSITE" id="PS00723">
    <property type="entry name" value="POLYPRENYL_SYNTHASE_1"/>
    <property type="match status" value="1"/>
</dbReference>
<dbReference type="EMBL" id="CP034873">
    <property type="protein sequence ID" value="QCI21746.1"/>
    <property type="molecule type" value="Genomic_DNA"/>
</dbReference>
<accession>A0A4D6XW70</accession>
<evidence type="ECO:0000256" key="7">
    <source>
        <dbReference type="RuleBase" id="RU004466"/>
    </source>
</evidence>
<dbReference type="SUPFAM" id="SSF48576">
    <property type="entry name" value="Terpenoid synthases"/>
    <property type="match status" value="1"/>
</dbReference>
<comment type="cofactor">
    <cofactor evidence="1">
        <name>Mg(2+)</name>
        <dbReference type="ChEBI" id="CHEBI:18420"/>
    </cofactor>
</comment>
<dbReference type="GO" id="GO:0016114">
    <property type="term" value="P:terpenoid biosynthetic process"/>
    <property type="evidence" value="ECO:0007669"/>
    <property type="project" value="UniProtKB-ARBA"/>
</dbReference>
<reference evidence="8 9" key="1">
    <citation type="submission" date="2018-12" db="EMBL/GenBank/DDBJ databases">
        <authorList>
            <person name="Chong R.A."/>
        </authorList>
    </citation>
    <scope>NUCLEOTIDE SEQUENCE [LARGE SCALE GENOMIC DNA]</scope>
    <source>
        <strain evidence="8 9">Hta</strain>
    </source>
</reference>
<dbReference type="PANTHER" id="PTHR43281:SF1">
    <property type="entry name" value="FARNESYL DIPHOSPHATE SYNTHASE"/>
    <property type="match status" value="1"/>
</dbReference>
<dbReference type="AlphaFoldDB" id="A0A4D6XW70"/>
<gene>
    <name evidence="8" type="ORF">D9V69_02315</name>
</gene>